<dbReference type="EMBL" id="PGXC01000026">
    <property type="protein sequence ID" value="PKK89070.1"/>
    <property type="molecule type" value="Genomic_DNA"/>
</dbReference>
<organism evidence="1 2">
    <name type="scientific">Candidatus Wallbacteria bacterium HGW-Wallbacteria-1</name>
    <dbReference type="NCBI Taxonomy" id="2013854"/>
    <lineage>
        <taxon>Bacteria</taxon>
        <taxon>Candidatus Walliibacteriota</taxon>
    </lineage>
</organism>
<dbReference type="Gene3D" id="1.10.10.1150">
    <property type="entry name" value="Coenzyme PQQ synthesis protein D (PqqD)"/>
    <property type="match status" value="1"/>
</dbReference>
<dbReference type="AlphaFoldDB" id="A0A2N1PL67"/>
<proteinExistence type="predicted"/>
<dbReference type="InterPro" id="IPR041881">
    <property type="entry name" value="PqqD_sf"/>
</dbReference>
<evidence type="ECO:0000313" key="1">
    <source>
        <dbReference type="EMBL" id="PKK89070.1"/>
    </source>
</evidence>
<accession>A0A2N1PL67</accession>
<dbReference type="Proteomes" id="UP000233256">
    <property type="component" value="Unassembled WGS sequence"/>
</dbReference>
<name>A0A2N1PL67_9BACT</name>
<comment type="caution">
    <text evidence="1">The sequence shown here is derived from an EMBL/GenBank/DDBJ whole genome shotgun (WGS) entry which is preliminary data.</text>
</comment>
<protein>
    <submittedName>
        <fullName evidence="1">HPr-rel-A system PqqD family protein</fullName>
    </submittedName>
</protein>
<dbReference type="Pfam" id="PF05402">
    <property type="entry name" value="PqqD"/>
    <property type="match status" value="1"/>
</dbReference>
<dbReference type="InterPro" id="IPR008792">
    <property type="entry name" value="PQQD"/>
</dbReference>
<gene>
    <name evidence="1" type="ORF">CVV64_16110</name>
</gene>
<reference evidence="1 2" key="1">
    <citation type="journal article" date="2017" name="ISME J.">
        <title>Potential for microbial H2 and metal transformations associated with novel bacteria and archaea in deep terrestrial subsurface sediments.</title>
        <authorList>
            <person name="Hernsdorf A.W."/>
            <person name="Amano Y."/>
            <person name="Miyakawa K."/>
            <person name="Ise K."/>
            <person name="Suzuki Y."/>
            <person name="Anantharaman K."/>
            <person name="Probst A."/>
            <person name="Burstein D."/>
            <person name="Thomas B.C."/>
            <person name="Banfield J.F."/>
        </authorList>
    </citation>
    <scope>NUCLEOTIDE SEQUENCE [LARGE SCALE GENOMIC DNA]</scope>
    <source>
        <strain evidence="1">HGW-Wallbacteria-1</strain>
    </source>
</reference>
<sequence length="78" mass="9026">MSRLLSLVVNETGFAFDPMGGESFTINHVGRETIELIRQGRELEEIVEEISGRYEAPFEEVYTDILEFLEKLRVYSLL</sequence>
<evidence type="ECO:0000313" key="2">
    <source>
        <dbReference type="Proteomes" id="UP000233256"/>
    </source>
</evidence>